<name>A0A5B7GZH6_PORTR</name>
<dbReference type="EMBL" id="VSRR010020086">
    <property type="protein sequence ID" value="MPC62815.1"/>
    <property type="molecule type" value="Genomic_DNA"/>
</dbReference>
<dbReference type="OrthoDB" id="2286242at2759"/>
<comment type="caution">
    <text evidence="1">The sequence shown here is derived from an EMBL/GenBank/DDBJ whole genome shotgun (WGS) entry which is preliminary data.</text>
</comment>
<dbReference type="AlphaFoldDB" id="A0A5B7GZH6"/>
<protein>
    <submittedName>
        <fullName evidence="1">Uncharacterized protein</fullName>
    </submittedName>
</protein>
<accession>A0A5B7GZH6</accession>
<dbReference type="Proteomes" id="UP000324222">
    <property type="component" value="Unassembled WGS sequence"/>
</dbReference>
<evidence type="ECO:0000313" key="2">
    <source>
        <dbReference type="Proteomes" id="UP000324222"/>
    </source>
</evidence>
<reference evidence="1 2" key="1">
    <citation type="submission" date="2019-05" db="EMBL/GenBank/DDBJ databases">
        <title>Another draft genome of Portunus trituberculatus and its Hox gene families provides insights of decapod evolution.</title>
        <authorList>
            <person name="Jeong J.-H."/>
            <person name="Song I."/>
            <person name="Kim S."/>
            <person name="Choi T."/>
            <person name="Kim D."/>
            <person name="Ryu S."/>
            <person name="Kim W."/>
        </authorList>
    </citation>
    <scope>NUCLEOTIDE SEQUENCE [LARGE SCALE GENOMIC DNA]</scope>
    <source>
        <tissue evidence="1">Muscle</tissue>
    </source>
</reference>
<gene>
    <name evidence="1" type="ORF">E2C01_056905</name>
</gene>
<keyword evidence="2" id="KW-1185">Reference proteome</keyword>
<organism evidence="1 2">
    <name type="scientific">Portunus trituberculatus</name>
    <name type="common">Swimming crab</name>
    <name type="synonym">Neptunus trituberculatus</name>
    <dbReference type="NCBI Taxonomy" id="210409"/>
    <lineage>
        <taxon>Eukaryota</taxon>
        <taxon>Metazoa</taxon>
        <taxon>Ecdysozoa</taxon>
        <taxon>Arthropoda</taxon>
        <taxon>Crustacea</taxon>
        <taxon>Multicrustacea</taxon>
        <taxon>Malacostraca</taxon>
        <taxon>Eumalacostraca</taxon>
        <taxon>Eucarida</taxon>
        <taxon>Decapoda</taxon>
        <taxon>Pleocyemata</taxon>
        <taxon>Brachyura</taxon>
        <taxon>Eubrachyura</taxon>
        <taxon>Portunoidea</taxon>
        <taxon>Portunidae</taxon>
        <taxon>Portuninae</taxon>
        <taxon>Portunus</taxon>
    </lineage>
</organism>
<sequence>MNNFKELLKKPSGRSVYYDDQQQVKFCQAQDTICQLAKDNLVYYDKTHPMTTITDWSRFMILQQYCHCSSTVALFCCKAGWCLALCGHLRGWLCHSGRRNISHDVVPLEGQAEMNEPHLHN</sequence>
<proteinExistence type="predicted"/>
<evidence type="ECO:0000313" key="1">
    <source>
        <dbReference type="EMBL" id="MPC62815.1"/>
    </source>
</evidence>